<name>D3B025_HETP5</name>
<dbReference type="GO" id="GO:0046872">
    <property type="term" value="F:metal ion binding"/>
    <property type="evidence" value="ECO:0007669"/>
    <property type="project" value="InterPro"/>
</dbReference>
<gene>
    <name evidence="3" type="ORF">PPL_01639</name>
</gene>
<dbReference type="CDD" id="cd00371">
    <property type="entry name" value="HMA"/>
    <property type="match status" value="1"/>
</dbReference>
<dbReference type="InParanoid" id="D3B025"/>
<evidence type="ECO:0000313" key="3">
    <source>
        <dbReference type="EMBL" id="EFA84649.1"/>
    </source>
</evidence>
<evidence type="ECO:0000256" key="1">
    <source>
        <dbReference type="SAM" id="MobiDB-lite"/>
    </source>
</evidence>
<dbReference type="Gene3D" id="3.30.70.100">
    <property type="match status" value="1"/>
</dbReference>
<dbReference type="EMBL" id="ADBJ01000008">
    <property type="protein sequence ID" value="EFA84649.1"/>
    <property type="molecule type" value="Genomic_DNA"/>
</dbReference>
<sequence length="194" mass="21407">MPTRVNTQIELAVEGRVYQFQAPTMDEAQEWLNHFVERASNKAKRQSTTISAAASNQMTSASTSTSTSSSSSTTPSNNTSPNLTSSSSSLFSSLLSSPAKQKQQTQQQQTQQQQDQDQQTNTIDNKDQTLIDIKGMMCQHCEDIVYRLMNSTKGVNECNVSVDEDRLVLRGNPNIDDVLHSLESHGFIVSISTQ</sequence>
<feature type="compositionally biased region" description="Low complexity" evidence="1">
    <location>
        <begin position="51"/>
        <end position="123"/>
    </location>
</feature>
<comment type="caution">
    <text evidence="3">The sequence shown here is derived from an EMBL/GenBank/DDBJ whole genome shotgun (WGS) entry which is preliminary data.</text>
</comment>
<feature type="domain" description="HMA" evidence="2">
    <location>
        <begin position="127"/>
        <end position="190"/>
    </location>
</feature>
<dbReference type="OMA" id="CEDIVYR"/>
<evidence type="ECO:0000313" key="4">
    <source>
        <dbReference type="Proteomes" id="UP000001396"/>
    </source>
</evidence>
<dbReference type="AlphaFoldDB" id="D3B025"/>
<protein>
    <recommendedName>
        <fullName evidence="2">HMA domain-containing protein</fullName>
    </recommendedName>
</protein>
<organism evidence="3 4">
    <name type="scientific">Heterostelium pallidum (strain ATCC 26659 / Pp 5 / PN500)</name>
    <name type="common">Cellular slime mold</name>
    <name type="synonym">Polysphondylium pallidum</name>
    <dbReference type="NCBI Taxonomy" id="670386"/>
    <lineage>
        <taxon>Eukaryota</taxon>
        <taxon>Amoebozoa</taxon>
        <taxon>Evosea</taxon>
        <taxon>Eumycetozoa</taxon>
        <taxon>Dictyostelia</taxon>
        <taxon>Acytosteliales</taxon>
        <taxon>Acytosteliaceae</taxon>
        <taxon>Heterostelium</taxon>
    </lineage>
</organism>
<dbReference type="Pfam" id="PF00403">
    <property type="entry name" value="HMA"/>
    <property type="match status" value="1"/>
</dbReference>
<evidence type="ECO:0000259" key="2">
    <source>
        <dbReference type="PROSITE" id="PS50846"/>
    </source>
</evidence>
<dbReference type="Proteomes" id="UP000001396">
    <property type="component" value="Unassembled WGS sequence"/>
</dbReference>
<dbReference type="RefSeq" id="XP_020436762.1">
    <property type="nucleotide sequence ID" value="XM_020572645.1"/>
</dbReference>
<keyword evidence="4" id="KW-1185">Reference proteome</keyword>
<dbReference type="PROSITE" id="PS50846">
    <property type="entry name" value="HMA_2"/>
    <property type="match status" value="1"/>
</dbReference>
<dbReference type="InterPro" id="IPR006121">
    <property type="entry name" value="HMA_dom"/>
</dbReference>
<accession>D3B025</accession>
<reference evidence="3 4" key="1">
    <citation type="journal article" date="2011" name="Genome Res.">
        <title>Phylogeny-wide analysis of social amoeba genomes highlights ancient origins for complex intercellular communication.</title>
        <authorList>
            <person name="Heidel A.J."/>
            <person name="Lawal H.M."/>
            <person name="Felder M."/>
            <person name="Schilde C."/>
            <person name="Helps N.R."/>
            <person name="Tunggal B."/>
            <person name="Rivero F."/>
            <person name="John U."/>
            <person name="Schleicher M."/>
            <person name="Eichinger L."/>
            <person name="Platzer M."/>
            <person name="Noegel A.A."/>
            <person name="Schaap P."/>
            <person name="Gloeckner G."/>
        </authorList>
    </citation>
    <scope>NUCLEOTIDE SEQUENCE [LARGE SCALE GENOMIC DNA]</scope>
    <source>
        <strain evidence="4">ATCC 26659 / Pp 5 / PN500</strain>
    </source>
</reference>
<feature type="region of interest" description="Disordered" evidence="1">
    <location>
        <begin position="42"/>
        <end position="123"/>
    </location>
</feature>
<proteinExistence type="predicted"/>
<dbReference type="InterPro" id="IPR036163">
    <property type="entry name" value="HMA_dom_sf"/>
</dbReference>
<dbReference type="GeneID" id="31357168"/>
<dbReference type="SUPFAM" id="SSF55008">
    <property type="entry name" value="HMA, heavy metal-associated domain"/>
    <property type="match status" value="1"/>
</dbReference>